<sequence>MATSEATSSLGTLEKAAARRTNHAVKLTTTYMRDWPSIITDVVNALNFRAGSHDLGDPIDPPVVEILESGDVRITFSCDRHAMRFMNFIDSIN</sequence>
<protein>
    <submittedName>
        <fullName evidence="1">Uncharacterized protein</fullName>
    </submittedName>
</protein>
<comment type="caution">
    <text evidence="1">The sequence shown here is derived from an EMBL/GenBank/DDBJ whole genome shotgun (WGS) entry which is preliminary data.</text>
</comment>
<dbReference type="RefSeq" id="WP_259124392.1">
    <property type="nucleotide sequence ID" value="NZ_JANUAE010000015.1"/>
</dbReference>
<organism evidence="1 2">
    <name type="scientific">Salinibacter ruber</name>
    <dbReference type="NCBI Taxonomy" id="146919"/>
    <lineage>
        <taxon>Bacteria</taxon>
        <taxon>Pseudomonadati</taxon>
        <taxon>Rhodothermota</taxon>
        <taxon>Rhodothermia</taxon>
        <taxon>Rhodothermales</taxon>
        <taxon>Salinibacteraceae</taxon>
        <taxon>Salinibacter</taxon>
    </lineage>
</organism>
<name>A0A9X2Q7D0_9BACT</name>
<accession>A0A9X2Q7D0</accession>
<dbReference type="AlphaFoldDB" id="A0A9X2Q7D0"/>
<gene>
    <name evidence="1" type="ORF">GGP61_003197</name>
</gene>
<reference evidence="1" key="1">
    <citation type="submission" date="2022-08" db="EMBL/GenBank/DDBJ databases">
        <title>Genomic Encyclopedia of Type Strains, Phase V (KMG-V): Genome sequencing to study the core and pangenomes of soil and plant-associated prokaryotes.</title>
        <authorList>
            <person name="Whitman W."/>
        </authorList>
    </citation>
    <scope>NUCLEOTIDE SEQUENCE</scope>
    <source>
        <strain evidence="1">SP3049</strain>
    </source>
</reference>
<proteinExistence type="predicted"/>
<evidence type="ECO:0000313" key="2">
    <source>
        <dbReference type="Proteomes" id="UP001155057"/>
    </source>
</evidence>
<dbReference type="Proteomes" id="UP001155057">
    <property type="component" value="Unassembled WGS sequence"/>
</dbReference>
<dbReference type="EMBL" id="JANUAE010000015">
    <property type="protein sequence ID" value="MCS3711564.1"/>
    <property type="molecule type" value="Genomic_DNA"/>
</dbReference>
<evidence type="ECO:0000313" key="1">
    <source>
        <dbReference type="EMBL" id="MCS3711564.1"/>
    </source>
</evidence>